<dbReference type="InterPro" id="IPR027417">
    <property type="entry name" value="P-loop_NTPase"/>
</dbReference>
<organism evidence="4 5">
    <name type="scientific">Tigriopus californicus</name>
    <name type="common">Marine copepod</name>
    <dbReference type="NCBI Taxonomy" id="6832"/>
    <lineage>
        <taxon>Eukaryota</taxon>
        <taxon>Metazoa</taxon>
        <taxon>Ecdysozoa</taxon>
        <taxon>Arthropoda</taxon>
        <taxon>Crustacea</taxon>
        <taxon>Multicrustacea</taxon>
        <taxon>Hexanauplia</taxon>
        <taxon>Copepoda</taxon>
        <taxon>Harpacticoida</taxon>
        <taxon>Harpacticidae</taxon>
        <taxon>Tigriopus</taxon>
    </lineage>
</organism>
<feature type="region of interest" description="Disordered" evidence="2">
    <location>
        <begin position="1203"/>
        <end position="1232"/>
    </location>
</feature>
<proteinExistence type="predicted"/>
<dbReference type="InterPro" id="IPR041677">
    <property type="entry name" value="DNA2/NAM7_AAA_11"/>
</dbReference>
<feature type="region of interest" description="Disordered" evidence="2">
    <location>
        <begin position="1159"/>
        <end position="1180"/>
    </location>
</feature>
<dbReference type="EMBL" id="VCGU01000011">
    <property type="protein sequence ID" value="TRY67479.1"/>
    <property type="molecule type" value="Genomic_DNA"/>
</dbReference>
<sequence>MERPPPSAPGPLSSAGPAGVLDAGNQALKHRDYATAIREFQAVIQNPTTPGHMVKTAKCKLVIALLADGQEDEAQKISREDTPPIPEAPIAQSPVPPASTEAEPPPEAESTPTHGGSDPSTKAKKRDRVREKKVKTKTKANKTHKHEESTFHCSYCNVLCPNKTAFETHKRSDSHQQVIMSDEGKVWKFRAPPRGMRAESYTLCQQFLTEESCRFGVQCVAAHSKEELREWKERFDYRQKKALKATRLYGKSFVETVIEKWSSAQNPRSILANRLDDIECSCDRDLSTQVESKQSKVMWTFRLVSKGPKVLRSIGLLIDVTRGQFSLMSIKHLKAKVKDGSGVDSTLRTYYDKTTADESEEWSLPGGSSLPSPTSTSTYEVKVEFNADIFGKFQQSVVFSFGSEPYLKQDISVDVVPAESQGATDETEGVDEDGLEKIQQSIISQAERWDELNTTIVDFEPPLIKPEPEDEILLRSYPHPQPSKFLATSNVKEPSLTRNNYIGRMHELLYIEEMAQFEQLSEFNVVTNLDLTKSYLLMPTSTNSSTAKYARQGELFGKMALGSSLSEDTPAGRLILTNCNVLYLSISAKTSGKRKAFTSAIEDSGKDTLFLRMSPKMVSEFDLKDGEHVEVEVQFQLNRVPLCEMHLAVDKLPDIKYVYPDVKSNAHVRVPWSPARQWADGMVPDLNPKQREAIVAITSELSTLAPPILIIGPYGTGKTYTLGHSIKLLLKQPTSRVLVCTHSNSAADLYIRDYLHPFIQANPEVKLVRVYYRHRWVQTVHNVVQKYCLINRTETSRVFRNPTFEDVKDANIVVATLSTSRSLNGIGLRAGHFSHILIDEAAQAMECEALMPLTLAAPDTRIVLAGDHMQLSPEVFSQFAKGKNFNMSLLERLYDLYPTNYPYKILLCENYRSHEAIINYTSGLFYGQKLVASGNQTVHDKWYPLTVFTARGEAIQDANSTSFYNNSEVYEVVDRVDELQRTWPKSWGHRDESSIGIVTPYYDQVQRIRSELRKRKLFGVSVERVLNVQGKQFRAIFLSTVRTRSTCIKSYDDPDECDFGFLSNAKLMNTAITRAQSLVAVVGDPIALCSVGKCRKLWEKFLEISSQHDSLLGMKWLELRGMLDRVELKKTYVLNPFAPEFIPRHRRQREAFLQSGMSAATPTNSTPQHVSGNHHYPSHGAANNGLAARFGNHHQPMIYSQLMYQNHGPPPQTPPPPPSTHVNGAPTSLRGFPPLPPSVPFMQLPPPMSPLMKISLANQSNFYAAPMTTQPPPIPQTMRNFYNQQAQQALMAAALIAGGKLPPPPPPPPRQIPPPTYHGTPGMRHPHSPSKRIPGQMMLPNGNQSSPPQHFGPGLGPHARLPNPQFANTKYQRQSGTSPSPPTMPAQGPPPPQPPPYTTHPPLPDPMVGGNGAIPRTGNHVHENPQPPVTHTADSAPSAFLEAACNLLPEDLDVRPFLGSAQMKRAWLSMVQTSRGLNEARQFTEVLAVLDQRPEFIETINLIRQQRQALLPLNNASPFAIQTHESQPLVQRTGPSLPLPVQNLYRGSNKVPMSQQEATSNPGNAVDDDYDEEIARLLQSNLLLTGLFNDNPSEDDISTIINSALEQDAVGTSPSSPQSGNPNIPLYKRRAQAQAQAEAAEAAEAGVSAALAAHASHASHAEVQKSESICTDAMTQAMTPTSSRPHPDLSEMPRQVTQPYIPPLRAEVSEAVDSNNGSGSKTYANVLRTSHTSEDPLTRIRNLGTQGNREADDQNLFNFRGAPW</sequence>
<dbReference type="GO" id="GO:0043186">
    <property type="term" value="C:P granule"/>
    <property type="evidence" value="ECO:0007669"/>
    <property type="project" value="TreeGrafter"/>
</dbReference>
<dbReference type="STRING" id="6832.A0A553NPZ6"/>
<dbReference type="Pfam" id="PF13086">
    <property type="entry name" value="AAA_11"/>
    <property type="match status" value="2"/>
</dbReference>
<comment type="caution">
    <text evidence="4">The sequence shown here is derived from an EMBL/GenBank/DDBJ whole genome shotgun (WGS) entry which is preliminary data.</text>
</comment>
<feature type="region of interest" description="Disordered" evidence="2">
    <location>
        <begin position="1297"/>
        <end position="1433"/>
    </location>
</feature>
<dbReference type="SUPFAM" id="SSF52540">
    <property type="entry name" value="P-loop containing nucleoside triphosphate hydrolases"/>
    <property type="match status" value="1"/>
</dbReference>
<feature type="compositionally biased region" description="Basic and acidic residues" evidence="2">
    <location>
        <begin position="73"/>
        <end position="82"/>
    </location>
</feature>
<dbReference type="FunFam" id="3.40.50.300:FF:000419">
    <property type="entry name" value="Probable helicase with zinc finger domain"/>
    <property type="match status" value="1"/>
</dbReference>
<feature type="compositionally biased region" description="Pro residues" evidence="2">
    <location>
        <begin position="1301"/>
        <end position="1316"/>
    </location>
</feature>
<dbReference type="Gene3D" id="3.40.50.300">
    <property type="entry name" value="P-loop containing nucleotide triphosphate hydrolases"/>
    <property type="match status" value="2"/>
</dbReference>
<feature type="region of interest" description="Disordered" evidence="2">
    <location>
        <begin position="1"/>
        <end position="21"/>
    </location>
</feature>
<feature type="compositionally biased region" description="Low complexity" evidence="2">
    <location>
        <begin position="10"/>
        <end position="19"/>
    </location>
</feature>
<dbReference type="GO" id="GO:0005829">
    <property type="term" value="C:cytosol"/>
    <property type="evidence" value="ECO:0007669"/>
    <property type="project" value="TreeGrafter"/>
</dbReference>
<feature type="compositionally biased region" description="Pro residues" evidence="2">
    <location>
        <begin position="1208"/>
        <end position="1219"/>
    </location>
</feature>
<dbReference type="GO" id="GO:0035194">
    <property type="term" value="P:regulatory ncRNA-mediated post-transcriptional gene silencing"/>
    <property type="evidence" value="ECO:0007669"/>
    <property type="project" value="TreeGrafter"/>
</dbReference>
<dbReference type="InterPro" id="IPR047187">
    <property type="entry name" value="SF1_C_Upf1"/>
</dbReference>
<reference evidence="4 5" key="1">
    <citation type="journal article" date="2018" name="Nat. Ecol. Evol.">
        <title>Genomic signatures of mitonuclear coevolution across populations of Tigriopus californicus.</title>
        <authorList>
            <person name="Barreto F.S."/>
            <person name="Watson E.T."/>
            <person name="Lima T.G."/>
            <person name="Willett C.S."/>
            <person name="Edmands S."/>
            <person name="Li W."/>
            <person name="Burton R.S."/>
        </authorList>
    </citation>
    <scope>NUCLEOTIDE SEQUENCE [LARGE SCALE GENOMIC DNA]</scope>
    <source>
        <strain evidence="4 5">San Diego</strain>
    </source>
</reference>
<feature type="region of interest" description="Disordered" evidence="2">
    <location>
        <begin position="72"/>
        <end position="144"/>
    </location>
</feature>
<evidence type="ECO:0000256" key="2">
    <source>
        <dbReference type="SAM" id="MobiDB-lite"/>
    </source>
</evidence>
<dbReference type="InterPro" id="IPR041679">
    <property type="entry name" value="DNA2/NAM7-like_C"/>
</dbReference>
<feature type="compositionally biased region" description="Pro residues" evidence="2">
    <location>
        <begin position="1379"/>
        <end position="1405"/>
    </location>
</feature>
<keyword evidence="1" id="KW-0479">Metal-binding</keyword>
<feature type="region of interest" description="Disordered" evidence="2">
    <location>
        <begin position="1743"/>
        <end position="1764"/>
    </location>
</feature>
<evidence type="ECO:0000256" key="1">
    <source>
        <dbReference type="PROSITE-ProRule" id="PRU00723"/>
    </source>
</evidence>
<protein>
    <recommendedName>
        <fullName evidence="3">C3H1-type domain-containing protein</fullName>
    </recommendedName>
</protein>
<name>A0A553NPZ6_TIGCA</name>
<dbReference type="GO" id="GO:0004386">
    <property type="term" value="F:helicase activity"/>
    <property type="evidence" value="ECO:0007669"/>
    <property type="project" value="InterPro"/>
</dbReference>
<evidence type="ECO:0000313" key="4">
    <source>
        <dbReference type="EMBL" id="TRY67479.1"/>
    </source>
</evidence>
<gene>
    <name evidence="4" type="ORF">TCAL_05962</name>
</gene>
<dbReference type="CDD" id="cd18808">
    <property type="entry name" value="SF1_C_Upf1"/>
    <property type="match status" value="1"/>
</dbReference>
<feature type="compositionally biased region" description="Low complexity" evidence="2">
    <location>
        <begin position="98"/>
        <end position="113"/>
    </location>
</feature>
<feature type="domain" description="C3H1-type" evidence="3">
    <location>
        <begin position="198"/>
        <end position="226"/>
    </location>
</feature>
<dbReference type="GO" id="GO:0008270">
    <property type="term" value="F:zinc ion binding"/>
    <property type="evidence" value="ECO:0007669"/>
    <property type="project" value="UniProtKB-KW"/>
</dbReference>
<dbReference type="PANTHER" id="PTHR10887:SF365">
    <property type="entry name" value="HELICASE WITH ZINC FINGER DOMAIN-RELATED"/>
    <property type="match status" value="1"/>
</dbReference>
<dbReference type="Proteomes" id="UP000318571">
    <property type="component" value="Chromosome 4"/>
</dbReference>
<dbReference type="PANTHER" id="PTHR10887">
    <property type="entry name" value="DNA2/NAM7 HELICASE FAMILY"/>
    <property type="match status" value="1"/>
</dbReference>
<dbReference type="InterPro" id="IPR045055">
    <property type="entry name" value="DNA2/NAM7-like"/>
</dbReference>
<dbReference type="PRINTS" id="PR01217">
    <property type="entry name" value="PRICHEXTENSN"/>
</dbReference>
<dbReference type="PROSITE" id="PS00028">
    <property type="entry name" value="ZINC_FINGER_C2H2_1"/>
    <property type="match status" value="1"/>
</dbReference>
<feature type="zinc finger region" description="C3H1-type" evidence="1">
    <location>
        <begin position="198"/>
        <end position="226"/>
    </location>
</feature>
<keyword evidence="5" id="KW-1185">Reference proteome</keyword>
<accession>A0A553NPZ6</accession>
<feature type="compositionally biased region" description="Basic residues" evidence="2">
    <location>
        <begin position="122"/>
        <end position="144"/>
    </location>
</feature>
<feature type="compositionally biased region" description="Polar residues" evidence="2">
    <location>
        <begin position="1159"/>
        <end position="1171"/>
    </location>
</feature>
<dbReference type="PROSITE" id="PS50103">
    <property type="entry name" value="ZF_C3H1"/>
    <property type="match status" value="1"/>
</dbReference>
<evidence type="ECO:0000259" key="3">
    <source>
        <dbReference type="PROSITE" id="PS50103"/>
    </source>
</evidence>
<feature type="compositionally biased region" description="Polar residues" evidence="2">
    <location>
        <begin position="1365"/>
        <end position="1378"/>
    </location>
</feature>
<dbReference type="Pfam" id="PF13087">
    <property type="entry name" value="AAA_12"/>
    <property type="match status" value="1"/>
</dbReference>
<keyword evidence="1" id="KW-0863">Zinc-finger</keyword>
<dbReference type="InterPro" id="IPR013087">
    <property type="entry name" value="Znf_C2H2_type"/>
</dbReference>
<evidence type="ECO:0000313" key="5">
    <source>
        <dbReference type="Proteomes" id="UP000318571"/>
    </source>
</evidence>
<dbReference type="InterPro" id="IPR000571">
    <property type="entry name" value="Znf_CCCH"/>
</dbReference>
<keyword evidence="1" id="KW-0862">Zinc</keyword>